<keyword evidence="8" id="KW-1185">Reference proteome</keyword>
<evidence type="ECO:0000256" key="2">
    <source>
        <dbReference type="ARBA" id="ARBA00022723"/>
    </source>
</evidence>
<dbReference type="EMBL" id="VIGX01000012">
    <property type="protein sequence ID" value="TWS27617.1"/>
    <property type="molecule type" value="Genomic_DNA"/>
</dbReference>
<accession>A0A5C5RX21</accession>
<evidence type="ECO:0000313" key="7">
    <source>
        <dbReference type="EMBL" id="TWS27617.1"/>
    </source>
</evidence>
<name>A0A5C5RX21_9ACTN</name>
<dbReference type="Gene3D" id="3.90.180.10">
    <property type="entry name" value="Medium-chain alcohol dehydrogenases, catalytic domain"/>
    <property type="match status" value="1"/>
</dbReference>
<evidence type="ECO:0000313" key="8">
    <source>
        <dbReference type="Proteomes" id="UP000319375"/>
    </source>
</evidence>
<evidence type="ECO:0000256" key="3">
    <source>
        <dbReference type="ARBA" id="ARBA00022833"/>
    </source>
</evidence>
<dbReference type="PANTHER" id="PTHR42813">
    <property type="entry name" value="ZINC-TYPE ALCOHOL DEHYDROGENASE-LIKE"/>
    <property type="match status" value="1"/>
</dbReference>
<dbReference type="InterPro" id="IPR036291">
    <property type="entry name" value="NAD(P)-bd_dom_sf"/>
</dbReference>
<dbReference type="InterPro" id="IPR011032">
    <property type="entry name" value="GroES-like_sf"/>
</dbReference>
<dbReference type="Pfam" id="PF08240">
    <property type="entry name" value="ADH_N"/>
    <property type="match status" value="1"/>
</dbReference>
<dbReference type="InterPro" id="IPR013154">
    <property type="entry name" value="ADH-like_N"/>
</dbReference>
<dbReference type="PANTHER" id="PTHR42813:SF7">
    <property type="entry name" value="ALCOHOL DEHYDROGENASE (ZN-DEPENDENT)-RELATED"/>
    <property type="match status" value="1"/>
</dbReference>
<feature type="compositionally biased region" description="Basic and acidic residues" evidence="4">
    <location>
        <begin position="381"/>
        <end position="396"/>
    </location>
</feature>
<reference evidence="7 8" key="1">
    <citation type="submission" date="2019-06" db="EMBL/GenBank/DDBJ databases">
        <title>Tsukamurella conjunctivitidis sp. nov., Tsukamurella assacharolytica sp. nov. and Tsukamurella sputae sp. nov. isolated from patients with conjunctivitis, bacteraemia (lymphoma) and respiratory infection (sputum) in Hong Kong.</title>
        <authorList>
            <person name="Teng J.L.L."/>
            <person name="Lee H.H."/>
            <person name="Fong J.Y.H."/>
            <person name="Fok K.M.N."/>
            <person name="Lau S.K.P."/>
            <person name="Woo P.C.Y."/>
        </authorList>
    </citation>
    <scope>NUCLEOTIDE SEQUENCE [LARGE SCALE GENOMIC DNA]</scope>
    <source>
        <strain evidence="7 8">HKU72</strain>
    </source>
</reference>
<evidence type="ECO:0000256" key="1">
    <source>
        <dbReference type="ARBA" id="ARBA00001947"/>
    </source>
</evidence>
<evidence type="ECO:0000259" key="6">
    <source>
        <dbReference type="Pfam" id="PF08240"/>
    </source>
</evidence>
<comment type="caution">
    <text evidence="7">The sequence shown here is derived from an EMBL/GenBank/DDBJ whole genome shotgun (WGS) entry which is preliminary data.</text>
</comment>
<dbReference type="SUPFAM" id="SSF51735">
    <property type="entry name" value="NAD(P)-binding Rossmann-fold domains"/>
    <property type="match status" value="1"/>
</dbReference>
<feature type="domain" description="Alcohol dehydrogenase-like C-terminal" evidence="5">
    <location>
        <begin position="216"/>
        <end position="323"/>
    </location>
</feature>
<dbReference type="Proteomes" id="UP000319375">
    <property type="component" value="Unassembled WGS sequence"/>
</dbReference>
<feature type="domain" description="Alcohol dehydrogenase-like N-terminal" evidence="6">
    <location>
        <begin position="62"/>
        <end position="172"/>
    </location>
</feature>
<evidence type="ECO:0000259" key="5">
    <source>
        <dbReference type="Pfam" id="PF00107"/>
    </source>
</evidence>
<organism evidence="7 8">
    <name type="scientific">Tsukamurella conjunctivitidis</name>
    <dbReference type="NCBI Taxonomy" id="2592068"/>
    <lineage>
        <taxon>Bacteria</taxon>
        <taxon>Bacillati</taxon>
        <taxon>Actinomycetota</taxon>
        <taxon>Actinomycetes</taxon>
        <taxon>Mycobacteriales</taxon>
        <taxon>Tsukamurellaceae</taxon>
        <taxon>Tsukamurella</taxon>
    </lineage>
</organism>
<dbReference type="InterPro" id="IPR013149">
    <property type="entry name" value="ADH-like_C"/>
</dbReference>
<dbReference type="SUPFAM" id="SSF50129">
    <property type="entry name" value="GroES-like"/>
    <property type="match status" value="1"/>
</dbReference>
<dbReference type="OrthoDB" id="241504at2"/>
<evidence type="ECO:0000256" key="4">
    <source>
        <dbReference type="SAM" id="MobiDB-lite"/>
    </source>
</evidence>
<comment type="cofactor">
    <cofactor evidence="1">
        <name>Zn(2+)</name>
        <dbReference type="ChEBI" id="CHEBI:29105"/>
    </cofactor>
</comment>
<dbReference type="Pfam" id="PF00107">
    <property type="entry name" value="ADH_zinc_N"/>
    <property type="match status" value="1"/>
</dbReference>
<proteinExistence type="predicted"/>
<feature type="region of interest" description="Disordered" evidence="4">
    <location>
        <begin position="377"/>
        <end position="396"/>
    </location>
</feature>
<dbReference type="Gene3D" id="3.40.50.720">
    <property type="entry name" value="NAD(P)-binding Rossmann-like Domain"/>
    <property type="match status" value="1"/>
</dbReference>
<sequence>MRELTYVRPRRLEWRERPDPSLETPTDALVRPFVAGRCDGDTLPLHHRVSRPMQLGLTLGGIDPIVRHIAGSPPFHGPFGIGHECVAQITAVGEEVSDLEVGDIVVVPWAISCGTCDRCRQGLTAKCATTTTTTPGGTLSAFGFGTQCGRWGSMIADTVRVPFADHMLVKVPAGLAPLKVASASDNLADAWRAVVPHLRERPEGAVLVIGGGAKSIGLYAAGLAVAHGAGTVDYVDHDDERLEIAERLGATSYKSGGHGKVGTALRRVNMRYDIAVEASSRQRGLDAALRMLAPGGICTATGYYVARRSRLPVMSMYAASATLHAGVSHVRPILPELLDFVAATGFESDLVTTTVADWDQAPHVYATRTTKLVLHRAPLPPKERPSTGRPPPHSDS</sequence>
<dbReference type="AlphaFoldDB" id="A0A5C5RX21"/>
<dbReference type="GO" id="GO:0046872">
    <property type="term" value="F:metal ion binding"/>
    <property type="evidence" value="ECO:0007669"/>
    <property type="project" value="UniProtKB-KW"/>
</dbReference>
<keyword evidence="2" id="KW-0479">Metal-binding</keyword>
<gene>
    <name evidence="7" type="ORF">FK530_17980</name>
</gene>
<keyword evidence="3" id="KW-0862">Zinc</keyword>
<protein>
    <submittedName>
        <fullName evidence="7">Zinc-binding dehydrogenase</fullName>
    </submittedName>
</protein>